<proteinExistence type="predicted"/>
<dbReference type="AlphaFoldDB" id="A0A8S9YYC3"/>
<reference evidence="1" key="1">
    <citation type="submission" date="2019-07" db="EMBL/GenBank/DDBJ databases">
        <title>Annotation for the trematode Paragonimus miyazaki's.</title>
        <authorList>
            <person name="Choi Y.-J."/>
        </authorList>
    </citation>
    <scope>NUCLEOTIDE SEQUENCE</scope>
    <source>
        <strain evidence="1">Japan</strain>
    </source>
</reference>
<dbReference type="EMBL" id="JTDE01001873">
    <property type="protein sequence ID" value="KAF7258210.1"/>
    <property type="molecule type" value="Genomic_DNA"/>
</dbReference>
<keyword evidence="2" id="KW-1185">Reference proteome</keyword>
<gene>
    <name evidence="1" type="ORF">EG68_04149</name>
</gene>
<comment type="caution">
    <text evidence="1">The sequence shown here is derived from an EMBL/GenBank/DDBJ whole genome shotgun (WGS) entry which is preliminary data.</text>
</comment>
<name>A0A8S9YYC3_9TREM</name>
<accession>A0A8S9YYC3</accession>
<evidence type="ECO:0000313" key="1">
    <source>
        <dbReference type="EMBL" id="KAF7258210.1"/>
    </source>
</evidence>
<organism evidence="1 2">
    <name type="scientific">Paragonimus skrjabini miyazakii</name>
    <dbReference type="NCBI Taxonomy" id="59628"/>
    <lineage>
        <taxon>Eukaryota</taxon>
        <taxon>Metazoa</taxon>
        <taxon>Spiralia</taxon>
        <taxon>Lophotrochozoa</taxon>
        <taxon>Platyhelminthes</taxon>
        <taxon>Trematoda</taxon>
        <taxon>Digenea</taxon>
        <taxon>Plagiorchiida</taxon>
        <taxon>Troglotremata</taxon>
        <taxon>Troglotrematidae</taxon>
        <taxon>Paragonimus</taxon>
    </lineage>
</organism>
<sequence>MGDPLKSHFSLFTIHSLPKAGCQITSRRLGEHNWKPTLGILKPGYNGGLVLMHLRKLRSFNWKKTWMNSLNFLLRNMGALANSEQASQNPLFHY</sequence>
<protein>
    <submittedName>
        <fullName evidence="1">Uncharacterized protein</fullName>
    </submittedName>
</protein>
<evidence type="ECO:0000313" key="2">
    <source>
        <dbReference type="Proteomes" id="UP000822476"/>
    </source>
</evidence>
<dbReference type="Proteomes" id="UP000822476">
    <property type="component" value="Unassembled WGS sequence"/>
</dbReference>
<dbReference type="OrthoDB" id="411524at2759"/>